<dbReference type="Pfam" id="PF09739">
    <property type="entry name" value="MCM_bind"/>
    <property type="match status" value="1"/>
</dbReference>
<gene>
    <name evidence="1" type="ORF">ILEXP_LOCUS56656</name>
</gene>
<dbReference type="InterPro" id="IPR019140">
    <property type="entry name" value="MCM_complex-bd"/>
</dbReference>
<organism evidence="1 2">
    <name type="scientific">Ilex paraguariensis</name>
    <name type="common">yerba mate</name>
    <dbReference type="NCBI Taxonomy" id="185542"/>
    <lineage>
        <taxon>Eukaryota</taxon>
        <taxon>Viridiplantae</taxon>
        <taxon>Streptophyta</taxon>
        <taxon>Embryophyta</taxon>
        <taxon>Tracheophyta</taxon>
        <taxon>Spermatophyta</taxon>
        <taxon>Magnoliopsida</taxon>
        <taxon>eudicotyledons</taxon>
        <taxon>Gunneridae</taxon>
        <taxon>Pentapetalae</taxon>
        <taxon>asterids</taxon>
        <taxon>campanulids</taxon>
        <taxon>Aquifoliales</taxon>
        <taxon>Aquifoliaceae</taxon>
        <taxon>Ilex</taxon>
    </lineage>
</organism>
<evidence type="ECO:0000313" key="1">
    <source>
        <dbReference type="EMBL" id="CAK9186177.1"/>
    </source>
</evidence>
<protein>
    <submittedName>
        <fullName evidence="1">Uncharacterized protein</fullName>
    </submittedName>
</protein>
<proteinExistence type="predicted"/>
<dbReference type="EMBL" id="CAUOFW020009502">
    <property type="protein sequence ID" value="CAK9186177.1"/>
    <property type="molecule type" value="Genomic_DNA"/>
</dbReference>
<name>A0ABC8UZ08_9AQUA</name>
<accession>A0ABC8UZ08</accession>
<keyword evidence="2" id="KW-1185">Reference proteome</keyword>
<dbReference type="AlphaFoldDB" id="A0ABC8UZ08"/>
<comment type="caution">
    <text evidence="1">The sequence shown here is derived from an EMBL/GenBank/DDBJ whole genome shotgun (WGS) entry which is preliminary data.</text>
</comment>
<sequence>MPVLSIFSLHYIHAFIFHLTKLLKNPHLGIWVLDHEFEGSQCKKKMVSRDNLIDCFKRGDRVPSQFTYPWESVTERTCSNVHMVPDFERNSFPCLVKVSMIFLFRFRYMNDSIESELKLNDVFEIIGVLIFDLEITTNKDDSDESLNGFSEDALVHLPRRKVVLLIPWIYRNTIFLCCLDSIKIQNDSP</sequence>
<reference evidence="1 2" key="1">
    <citation type="submission" date="2024-02" db="EMBL/GenBank/DDBJ databases">
        <authorList>
            <person name="Vignale AGUSTIN F."/>
            <person name="Sosa J E."/>
            <person name="Modenutti C."/>
        </authorList>
    </citation>
    <scope>NUCLEOTIDE SEQUENCE [LARGE SCALE GENOMIC DNA]</scope>
</reference>
<evidence type="ECO:0000313" key="2">
    <source>
        <dbReference type="Proteomes" id="UP001642360"/>
    </source>
</evidence>
<dbReference type="Proteomes" id="UP001642360">
    <property type="component" value="Unassembled WGS sequence"/>
</dbReference>